<proteinExistence type="predicted"/>
<name>A0A224Y3B9_9ACAR</name>
<feature type="region of interest" description="Disordered" evidence="1">
    <location>
        <begin position="147"/>
        <end position="166"/>
    </location>
</feature>
<dbReference type="InterPro" id="IPR024079">
    <property type="entry name" value="MetalloPept_cat_dom_sf"/>
</dbReference>
<dbReference type="AlphaFoldDB" id="A0A224Y3B9"/>
<dbReference type="GO" id="GO:0008237">
    <property type="term" value="F:metallopeptidase activity"/>
    <property type="evidence" value="ECO:0007669"/>
    <property type="project" value="InterPro"/>
</dbReference>
<protein>
    <submittedName>
        <fullName evidence="2">28 kDa Metastriate family member</fullName>
    </submittedName>
</protein>
<dbReference type="Gene3D" id="3.40.390.10">
    <property type="entry name" value="Collagenase (Catalytic Domain)"/>
    <property type="match status" value="1"/>
</dbReference>
<evidence type="ECO:0000313" key="2">
    <source>
        <dbReference type="EMBL" id="MAA11235.1"/>
    </source>
</evidence>
<organism evidence="2">
    <name type="scientific">Rhipicephalus zambeziensis</name>
    <dbReference type="NCBI Taxonomy" id="60191"/>
    <lineage>
        <taxon>Eukaryota</taxon>
        <taxon>Metazoa</taxon>
        <taxon>Ecdysozoa</taxon>
        <taxon>Arthropoda</taxon>
        <taxon>Chelicerata</taxon>
        <taxon>Arachnida</taxon>
        <taxon>Acari</taxon>
        <taxon>Parasitiformes</taxon>
        <taxon>Ixodida</taxon>
        <taxon>Ixodoidea</taxon>
        <taxon>Ixodidae</taxon>
        <taxon>Rhipicephalinae</taxon>
        <taxon>Rhipicephalus</taxon>
        <taxon>Rhipicephalus</taxon>
    </lineage>
</organism>
<accession>A0A224Y3B9</accession>
<evidence type="ECO:0000256" key="1">
    <source>
        <dbReference type="SAM" id="MobiDB-lite"/>
    </source>
</evidence>
<dbReference type="EMBL" id="GFPF01000089">
    <property type="protein sequence ID" value="MAA11235.1"/>
    <property type="molecule type" value="Transcribed_RNA"/>
</dbReference>
<reference evidence="2" key="1">
    <citation type="journal article" date="2017" name="Parasit. Vectors">
        <title>Sialotranscriptomics of Rhipicephalus zambeziensis reveals intricate expression profiles of secretory proteins and suggests tight temporal transcriptional regulation during blood-feeding.</title>
        <authorList>
            <person name="de Castro M.H."/>
            <person name="de Klerk D."/>
            <person name="Pienaar R."/>
            <person name="Rees D.J.G."/>
            <person name="Mans B.J."/>
        </authorList>
    </citation>
    <scope>NUCLEOTIDE SEQUENCE</scope>
    <source>
        <tissue evidence="2">Salivary glands</tissue>
    </source>
</reference>
<feature type="compositionally biased region" description="Basic and acidic residues" evidence="1">
    <location>
        <begin position="147"/>
        <end position="158"/>
    </location>
</feature>
<sequence>MGQIQGQNTSVEINSDNITKYFRNVFETKSDLLEMYVDKCENVDGPKTLANVETYGTSISENVKNYTIFYLFTWQNITDYYARGSQVLNFSASAVATYNTFCSENTSAAIVQLGGLEVYSTSKATAHIFGSTLPPKDLRRLNETFKRCTDPRSEKGKTDAPPTDGC</sequence>